<protein>
    <submittedName>
        <fullName evidence="1">Uncharacterized protein</fullName>
    </submittedName>
</protein>
<accession>A0A9R1GU47</accession>
<name>A0A9R1GU47_WHEAT</name>
<dbReference type="EMBL" id="CM022222">
    <property type="protein sequence ID" value="KAF7053204.1"/>
    <property type="molecule type" value="Genomic_DNA"/>
</dbReference>
<feature type="non-terminal residue" evidence="1">
    <location>
        <position position="32"/>
    </location>
</feature>
<dbReference type="Proteomes" id="UP000815260">
    <property type="component" value="Chromosome 4D"/>
</dbReference>
<reference evidence="1" key="2">
    <citation type="submission" date="2020-03" db="EMBL/GenBank/DDBJ databases">
        <title>The second near-complete assembly of the hexaploid bread wheat (Triticum aestivum) genome.</title>
        <authorList>
            <person name="Zimin A.V."/>
            <person name="Puiu D."/>
            <person name="Shumante A."/>
            <person name="Alonge M."/>
            <person name="Salzberg S.L."/>
        </authorList>
    </citation>
    <scope>NUCLEOTIDE SEQUENCE</scope>
    <source>
        <tissue evidence="1">Leaf</tissue>
    </source>
</reference>
<dbReference type="AlphaFoldDB" id="A0A9R1GU47"/>
<sequence length="32" mass="3679">YKFGPYKIDAREVFHATPLTYAMVNLRPLLPG</sequence>
<gene>
    <name evidence="1" type="ORF">CFC21_061181</name>
</gene>
<reference evidence="1" key="1">
    <citation type="journal article" date="2017" name="Gigascience">
        <title>The first near-complete assembly of the hexaploid bread wheat genome, Triticum aestivum.</title>
        <authorList>
            <person name="Zimin A.V."/>
            <person name="Puiu D."/>
            <person name="Hall R."/>
            <person name="Kingan S."/>
            <person name="Clavijo B.J."/>
            <person name="Salzberg S.L."/>
        </authorList>
    </citation>
    <scope>NUCLEOTIDE SEQUENCE</scope>
    <source>
        <tissue evidence="1">Leaf</tissue>
    </source>
</reference>
<organism evidence="1">
    <name type="scientific">Triticum aestivum</name>
    <name type="common">Wheat</name>
    <dbReference type="NCBI Taxonomy" id="4565"/>
    <lineage>
        <taxon>Eukaryota</taxon>
        <taxon>Viridiplantae</taxon>
        <taxon>Streptophyta</taxon>
        <taxon>Embryophyta</taxon>
        <taxon>Tracheophyta</taxon>
        <taxon>Spermatophyta</taxon>
        <taxon>Magnoliopsida</taxon>
        <taxon>Liliopsida</taxon>
        <taxon>Poales</taxon>
        <taxon>Poaceae</taxon>
        <taxon>BOP clade</taxon>
        <taxon>Pooideae</taxon>
        <taxon>Triticodae</taxon>
        <taxon>Triticeae</taxon>
        <taxon>Triticinae</taxon>
        <taxon>Triticum</taxon>
    </lineage>
</organism>
<proteinExistence type="predicted"/>
<dbReference type="Gene3D" id="3.30.428.10">
    <property type="entry name" value="HIT-like"/>
    <property type="match status" value="1"/>
</dbReference>
<comment type="caution">
    <text evidence="1">The sequence shown here is derived from an EMBL/GenBank/DDBJ whole genome shotgun (WGS) entry which is preliminary data.</text>
</comment>
<dbReference type="InterPro" id="IPR036265">
    <property type="entry name" value="HIT-like_sf"/>
</dbReference>
<dbReference type="OrthoDB" id="680339at2759"/>
<feature type="non-terminal residue" evidence="1">
    <location>
        <position position="1"/>
    </location>
</feature>
<evidence type="ECO:0000313" key="1">
    <source>
        <dbReference type="EMBL" id="KAF7053204.1"/>
    </source>
</evidence>